<comment type="subunit">
    <text evidence="4">Homotetramer.</text>
</comment>
<dbReference type="Gene3D" id="3.20.20.70">
    <property type="entry name" value="Aldolase class I"/>
    <property type="match status" value="1"/>
</dbReference>
<evidence type="ECO:0000256" key="2">
    <source>
        <dbReference type="ARBA" id="ARBA00004878"/>
    </source>
</evidence>
<dbReference type="PIRSF" id="PIRSF001365">
    <property type="entry name" value="DHDPS"/>
    <property type="match status" value="1"/>
</dbReference>
<proteinExistence type="inferred from homology"/>
<dbReference type="OrthoDB" id="191315at2759"/>
<dbReference type="Pfam" id="PF00701">
    <property type="entry name" value="DHDPS"/>
    <property type="match status" value="1"/>
</dbReference>
<dbReference type="AlphaFoldDB" id="A0A3Q3KII8"/>
<keyword evidence="7 11" id="KW-0456">Lyase</keyword>
<evidence type="ECO:0000256" key="3">
    <source>
        <dbReference type="ARBA" id="ARBA00006324"/>
    </source>
</evidence>
<dbReference type="InParanoid" id="A0A3Q3KII8"/>
<dbReference type="GeneID" id="113129260"/>
<dbReference type="GeneTree" id="ENSGT00530000063604"/>
<dbReference type="InterPro" id="IPR002220">
    <property type="entry name" value="DapA-like"/>
</dbReference>
<dbReference type="PANTHER" id="PTHR12128">
    <property type="entry name" value="DIHYDRODIPICOLINATE SYNTHASE"/>
    <property type="match status" value="1"/>
</dbReference>
<feature type="binding site" evidence="13">
    <location>
        <position position="246"/>
    </location>
    <ligand>
        <name>pyruvate</name>
        <dbReference type="ChEBI" id="CHEBI:15361"/>
    </ligand>
</feature>
<dbReference type="GO" id="GO:0019262">
    <property type="term" value="P:N-acetylneuraminate catabolic process"/>
    <property type="evidence" value="ECO:0007669"/>
    <property type="project" value="Ensembl"/>
</dbReference>
<comment type="subcellular location">
    <subcellularLocation>
        <location evidence="1">Cytoplasm</location>
    </subcellularLocation>
</comment>
<dbReference type="CTD" id="80896"/>
<dbReference type="GO" id="GO:0008747">
    <property type="term" value="F:N-acetylneuraminate lyase activity"/>
    <property type="evidence" value="ECO:0007669"/>
    <property type="project" value="UniProtKB-EC"/>
</dbReference>
<evidence type="ECO:0000313" key="14">
    <source>
        <dbReference type="Ensembl" id="ENSMAMP00000000498.1"/>
    </source>
</evidence>
<evidence type="ECO:0000256" key="8">
    <source>
        <dbReference type="ARBA" id="ARBA00023270"/>
    </source>
</evidence>
<dbReference type="PANTHER" id="PTHR12128:SF21">
    <property type="entry name" value="N-ACETYLNEURAMINATE LYASE"/>
    <property type="match status" value="1"/>
</dbReference>
<reference evidence="14" key="1">
    <citation type="submission" date="2025-08" db="UniProtKB">
        <authorList>
            <consortium name="Ensembl"/>
        </authorList>
    </citation>
    <scope>IDENTIFICATION</scope>
</reference>
<dbReference type="Proteomes" id="UP000261640">
    <property type="component" value="Unplaced"/>
</dbReference>
<dbReference type="RefSeq" id="XP_026160934.1">
    <property type="nucleotide sequence ID" value="XM_026305149.1"/>
</dbReference>
<dbReference type="PROSITE" id="PS00665">
    <property type="entry name" value="DHDPS_1"/>
    <property type="match status" value="1"/>
</dbReference>
<accession>A0A3Q3KII8</accession>
<sequence>MTYMLTNASKQLQFLNAADKEQSCSFLMSAMAPAFARKLTGLVAATFTPFTTQGEINITEIGRYIDYLAEKQGISSIFVNGTTGESMSLNVAERKILAEEWCEKAKGKMDQVIVHVGCMCLKDSQELARHAAQTGADGIAVIAPSFFKPNSAEALRTFLHEVSSVAPTLPFYYYHIPAVTGVNVPVTSVLENIEELIPSFRGVKFTGIDLMDFGQCVSYSQPHWSVLYGVDEQLLAALAMGAHGAVGSTYNYMGCHVSKLMSAFENGDLIQARTIQFKMQELLSYAKKQGFDLGVNKQLMSEVSGLCLGPPRLPVVPCPTARALSIAQKYHSIFPEH</sequence>
<evidence type="ECO:0000313" key="15">
    <source>
        <dbReference type="Proteomes" id="UP000261640"/>
    </source>
</evidence>
<feature type="active site" description="Proton donor/acceptor" evidence="12">
    <location>
        <position position="174"/>
    </location>
</feature>
<keyword evidence="8" id="KW-0704">Schiff base</keyword>
<feature type="active site" description="Schiff-base intermediate with substrate" evidence="12">
    <location>
        <position position="204"/>
    </location>
</feature>
<comment type="catalytic activity">
    <reaction evidence="10">
        <text>aceneuramate = aldehydo-N-acetyl-D-mannosamine + pyruvate</text>
        <dbReference type="Rhea" id="RHEA:23296"/>
        <dbReference type="ChEBI" id="CHEBI:15361"/>
        <dbReference type="ChEBI" id="CHEBI:17122"/>
        <dbReference type="ChEBI" id="CHEBI:173083"/>
        <dbReference type="EC" id="4.1.3.3"/>
    </reaction>
</comment>
<name>A0A3Q3KII8_9TELE</name>
<comment type="pathway">
    <text evidence="2">Amino-sugar metabolism; N-acetylneuraminate degradation.</text>
</comment>
<evidence type="ECO:0000256" key="11">
    <source>
        <dbReference type="PIRNR" id="PIRNR001365"/>
    </source>
</evidence>
<organism evidence="14 15">
    <name type="scientific">Mastacembelus armatus</name>
    <name type="common">zig-zag eel</name>
    <dbReference type="NCBI Taxonomy" id="205130"/>
    <lineage>
        <taxon>Eukaryota</taxon>
        <taxon>Metazoa</taxon>
        <taxon>Chordata</taxon>
        <taxon>Craniata</taxon>
        <taxon>Vertebrata</taxon>
        <taxon>Euteleostomi</taxon>
        <taxon>Actinopterygii</taxon>
        <taxon>Neopterygii</taxon>
        <taxon>Teleostei</taxon>
        <taxon>Neoteleostei</taxon>
        <taxon>Acanthomorphata</taxon>
        <taxon>Anabantaria</taxon>
        <taxon>Synbranchiformes</taxon>
        <taxon>Mastacembelidae</taxon>
        <taxon>Mastacembelus</taxon>
    </lineage>
</organism>
<comment type="similarity">
    <text evidence="3">Belongs to the DapA family. NanA subfamily.</text>
</comment>
<evidence type="ECO:0000256" key="7">
    <source>
        <dbReference type="ARBA" id="ARBA00023239"/>
    </source>
</evidence>
<dbReference type="InterPro" id="IPR013785">
    <property type="entry name" value="Aldolase_TIM"/>
</dbReference>
<dbReference type="FunCoup" id="A0A3Q3KII8">
    <property type="interactions" value="55"/>
</dbReference>
<keyword evidence="6" id="KW-0963">Cytoplasm</keyword>
<feature type="binding site" evidence="13">
    <location>
        <position position="83"/>
    </location>
    <ligand>
        <name>pyruvate</name>
        <dbReference type="ChEBI" id="CHEBI:15361"/>
    </ligand>
</feature>
<evidence type="ECO:0000256" key="9">
    <source>
        <dbReference type="ARBA" id="ARBA00023277"/>
    </source>
</evidence>
<dbReference type="SUPFAM" id="SSF51569">
    <property type="entry name" value="Aldolase"/>
    <property type="match status" value="1"/>
</dbReference>
<evidence type="ECO:0000256" key="6">
    <source>
        <dbReference type="ARBA" id="ARBA00022490"/>
    </source>
</evidence>
<reference evidence="14" key="2">
    <citation type="submission" date="2025-09" db="UniProtKB">
        <authorList>
            <consortium name="Ensembl"/>
        </authorList>
    </citation>
    <scope>IDENTIFICATION</scope>
</reference>
<evidence type="ECO:0000256" key="12">
    <source>
        <dbReference type="PIRSR" id="PIRSR001365-1"/>
    </source>
</evidence>
<evidence type="ECO:0000256" key="4">
    <source>
        <dbReference type="ARBA" id="ARBA00011881"/>
    </source>
</evidence>
<dbReference type="SMART" id="SM01130">
    <property type="entry name" value="DHDPS"/>
    <property type="match status" value="1"/>
</dbReference>
<evidence type="ECO:0000256" key="1">
    <source>
        <dbReference type="ARBA" id="ARBA00004496"/>
    </source>
</evidence>
<dbReference type="Ensembl" id="ENSMAMT00000000507.2">
    <property type="protein sequence ID" value="ENSMAMP00000000498.1"/>
    <property type="gene ID" value="ENSMAMG00000000354.2"/>
</dbReference>
<dbReference type="STRING" id="205130.ENSMAMP00000000498"/>
<keyword evidence="15" id="KW-1185">Reference proteome</keyword>
<protein>
    <recommendedName>
        <fullName evidence="5">N-acetylneuraminate lyase</fullName>
        <ecNumber evidence="5">4.1.3.3</ecNumber>
    </recommendedName>
</protein>
<dbReference type="EC" id="4.1.3.3" evidence="5"/>
<dbReference type="InterPro" id="IPR020624">
    <property type="entry name" value="Schiff_base-form_aldolases_CS"/>
</dbReference>
<keyword evidence="9" id="KW-0119">Carbohydrate metabolism</keyword>
<dbReference type="PRINTS" id="PR00146">
    <property type="entry name" value="DHPICSNTHASE"/>
</dbReference>
<evidence type="ECO:0000256" key="13">
    <source>
        <dbReference type="PIRSR" id="PIRSR001365-2"/>
    </source>
</evidence>
<evidence type="ECO:0000256" key="10">
    <source>
        <dbReference type="ARBA" id="ARBA00044906"/>
    </source>
</evidence>
<dbReference type="GO" id="GO:0005737">
    <property type="term" value="C:cytoplasm"/>
    <property type="evidence" value="ECO:0007669"/>
    <property type="project" value="UniProtKB-SubCell"/>
</dbReference>
<evidence type="ECO:0000256" key="5">
    <source>
        <dbReference type="ARBA" id="ARBA00012911"/>
    </source>
</evidence>